<evidence type="ECO:0000313" key="1">
    <source>
        <dbReference type="EMBL" id="MBW0575901.1"/>
    </source>
</evidence>
<dbReference type="EMBL" id="AVOT02097225">
    <property type="protein sequence ID" value="MBW0575901.1"/>
    <property type="molecule type" value="Genomic_DNA"/>
</dbReference>
<keyword evidence="2" id="KW-1185">Reference proteome</keyword>
<protein>
    <submittedName>
        <fullName evidence="1">Uncharacterized protein</fullName>
    </submittedName>
</protein>
<organism evidence="1 2">
    <name type="scientific">Austropuccinia psidii MF-1</name>
    <dbReference type="NCBI Taxonomy" id="1389203"/>
    <lineage>
        <taxon>Eukaryota</taxon>
        <taxon>Fungi</taxon>
        <taxon>Dikarya</taxon>
        <taxon>Basidiomycota</taxon>
        <taxon>Pucciniomycotina</taxon>
        <taxon>Pucciniomycetes</taxon>
        <taxon>Pucciniales</taxon>
        <taxon>Sphaerophragmiaceae</taxon>
        <taxon>Austropuccinia</taxon>
    </lineage>
</organism>
<comment type="caution">
    <text evidence="1">The sequence shown here is derived from an EMBL/GenBank/DDBJ whole genome shotgun (WGS) entry which is preliminary data.</text>
</comment>
<accession>A0A9Q3PWC2</accession>
<proteinExistence type="predicted"/>
<sequence>MSVSTHSKKAADDDTNAKPLSNEEVYLLLNSLKSEVLSLKSARSTDTAEVQSLCMQLLSPPPPGASLQLYPHVNTSAYKPYRSADRFPKLQGDGSRFAEWISLLNHILCIAFNSKALIDDSPSFLEGQSPQENWAISHFINASIPHEFALCIGIIPLRAMAKEFFDAIKACCCPGSRFHKLRVVRKLLQILTDNASNNSKTNTSIVLPL</sequence>
<dbReference type="AlphaFoldDB" id="A0A9Q3PWC2"/>
<gene>
    <name evidence="1" type="ORF">O181_115616</name>
</gene>
<evidence type="ECO:0000313" key="2">
    <source>
        <dbReference type="Proteomes" id="UP000765509"/>
    </source>
</evidence>
<dbReference type="Proteomes" id="UP000765509">
    <property type="component" value="Unassembled WGS sequence"/>
</dbReference>
<reference evidence="1" key="1">
    <citation type="submission" date="2021-03" db="EMBL/GenBank/DDBJ databases">
        <title>Draft genome sequence of rust myrtle Austropuccinia psidii MF-1, a brazilian biotype.</title>
        <authorList>
            <person name="Quecine M.C."/>
            <person name="Pachon D.M.R."/>
            <person name="Bonatelli M.L."/>
            <person name="Correr F.H."/>
            <person name="Franceschini L.M."/>
            <person name="Leite T.F."/>
            <person name="Margarido G.R.A."/>
            <person name="Almeida C.A."/>
            <person name="Ferrarezi J.A."/>
            <person name="Labate C.A."/>
        </authorList>
    </citation>
    <scope>NUCLEOTIDE SEQUENCE</scope>
    <source>
        <strain evidence="1">MF-1</strain>
    </source>
</reference>
<name>A0A9Q3PWC2_9BASI</name>